<evidence type="ECO:0000256" key="8">
    <source>
        <dbReference type="NCBIfam" id="TIGR00445"/>
    </source>
</evidence>
<evidence type="ECO:0000256" key="1">
    <source>
        <dbReference type="ARBA" id="ARBA00004141"/>
    </source>
</evidence>
<keyword evidence="7" id="KW-0961">Cell wall biogenesis/degradation</keyword>
<keyword evidence="7" id="KW-1003">Cell membrane</keyword>
<feature type="transmembrane region" description="Helical" evidence="7">
    <location>
        <begin position="106"/>
        <end position="122"/>
    </location>
</feature>
<feature type="transmembrane region" description="Helical" evidence="7">
    <location>
        <begin position="199"/>
        <end position="216"/>
    </location>
</feature>
<evidence type="ECO:0000256" key="3">
    <source>
        <dbReference type="ARBA" id="ARBA00022679"/>
    </source>
</evidence>
<evidence type="ECO:0000256" key="5">
    <source>
        <dbReference type="ARBA" id="ARBA00022989"/>
    </source>
</evidence>
<name>U5QJL8_GLOK1</name>
<comment type="pathway">
    <text evidence="7">Cell wall biogenesis; peptidoglycan biosynthesis.</text>
</comment>
<dbReference type="Proteomes" id="UP000017396">
    <property type="component" value="Chromosome"/>
</dbReference>
<feature type="transmembrane region" description="Helical" evidence="7">
    <location>
        <begin position="142"/>
        <end position="161"/>
    </location>
</feature>
<dbReference type="GO" id="GO:0071555">
    <property type="term" value="P:cell wall organization"/>
    <property type="evidence" value="ECO:0007669"/>
    <property type="project" value="UniProtKB-KW"/>
</dbReference>
<feature type="transmembrane region" description="Helical" evidence="7">
    <location>
        <begin position="173"/>
        <end position="192"/>
    </location>
</feature>
<comment type="function">
    <text evidence="7">Catalyzes the initial step of the lipid cycle reactions in the biosynthesis of the cell wall peptidoglycan: transfers peptidoglycan precursor phospho-MurNAc-pentapeptide from UDP-MurNAc-pentapeptide onto the lipid carrier undecaprenyl phosphate, yielding undecaprenyl-pyrophosphoryl-MurNAc-pentapeptide, known as lipid I.</text>
</comment>
<accession>U5QJL8</accession>
<dbReference type="KEGG" id="glj:GKIL_2837"/>
<keyword evidence="7" id="KW-0573">Peptidoglycan synthesis</keyword>
<dbReference type="PANTHER" id="PTHR22926">
    <property type="entry name" value="PHOSPHO-N-ACETYLMURAMOYL-PENTAPEPTIDE-TRANSFERASE"/>
    <property type="match status" value="1"/>
</dbReference>
<dbReference type="PANTHER" id="PTHR22926:SF5">
    <property type="entry name" value="PHOSPHO-N-ACETYLMURAMOYL-PENTAPEPTIDE-TRANSFERASE HOMOLOG"/>
    <property type="match status" value="1"/>
</dbReference>
<dbReference type="Pfam" id="PF00953">
    <property type="entry name" value="Glycos_transf_4"/>
    <property type="match status" value="1"/>
</dbReference>
<feature type="transmembrane region" description="Helical" evidence="7">
    <location>
        <begin position="12"/>
        <end position="30"/>
    </location>
</feature>
<dbReference type="eggNOG" id="COG0472">
    <property type="taxonomic scope" value="Bacteria"/>
</dbReference>
<dbReference type="GO" id="GO:0051301">
    <property type="term" value="P:cell division"/>
    <property type="evidence" value="ECO:0007669"/>
    <property type="project" value="UniProtKB-KW"/>
</dbReference>
<feature type="transmembrane region" description="Helical" evidence="7">
    <location>
        <begin position="78"/>
        <end position="100"/>
    </location>
</feature>
<gene>
    <name evidence="7 10" type="primary">mraY</name>
    <name evidence="10" type="ORF">GKIL_2837</name>
</gene>
<reference evidence="10 11" key="1">
    <citation type="journal article" date="2013" name="PLoS ONE">
        <title>Cultivation and Complete Genome Sequencing of Gloeobacter kilaueensis sp. nov., from a Lava Cave in Kilauea Caldera, Hawai'i.</title>
        <authorList>
            <person name="Saw J.H."/>
            <person name="Schatz M."/>
            <person name="Brown M.V."/>
            <person name="Kunkel D.D."/>
            <person name="Foster J.S."/>
            <person name="Shick H."/>
            <person name="Christensen S."/>
            <person name="Hou S."/>
            <person name="Wan X."/>
            <person name="Donachie S.P."/>
        </authorList>
    </citation>
    <scope>NUCLEOTIDE SEQUENCE [LARGE SCALE GENOMIC DNA]</scope>
    <source>
        <strain evidence="11">JS</strain>
    </source>
</reference>
<comment type="catalytic activity">
    <reaction evidence="7">
        <text>UDP-N-acetyl-alpha-D-muramoyl-L-alanyl-gamma-D-glutamyl-meso-2,6-diaminopimeloyl-D-alanyl-D-alanine + di-trans,octa-cis-undecaprenyl phosphate = di-trans,octa-cis-undecaprenyl diphospho-N-acetyl-alpha-D-muramoyl-L-alanyl-D-glutamyl-meso-2,6-diaminopimeloyl-D-alanyl-D-alanine + UMP</text>
        <dbReference type="Rhea" id="RHEA:28386"/>
        <dbReference type="ChEBI" id="CHEBI:57865"/>
        <dbReference type="ChEBI" id="CHEBI:60392"/>
        <dbReference type="ChEBI" id="CHEBI:61386"/>
        <dbReference type="ChEBI" id="CHEBI:61387"/>
        <dbReference type="EC" id="2.7.8.13"/>
    </reaction>
</comment>
<dbReference type="PROSITE" id="PS01348">
    <property type="entry name" value="MRAY_2"/>
    <property type="match status" value="1"/>
</dbReference>
<feature type="transmembrane region" description="Helical" evidence="7">
    <location>
        <begin position="331"/>
        <end position="350"/>
    </location>
</feature>
<dbReference type="NCBIfam" id="TIGR00445">
    <property type="entry name" value="mraY"/>
    <property type="match status" value="1"/>
</dbReference>
<evidence type="ECO:0000256" key="7">
    <source>
        <dbReference type="HAMAP-Rule" id="MF_00038"/>
    </source>
</evidence>
<comment type="similarity">
    <text evidence="2 7">Belongs to the glycosyltransferase 4 family. MraY subfamily.</text>
</comment>
<comment type="subcellular location">
    <subcellularLocation>
        <location evidence="7">Cell inner membrane</location>
        <topology evidence="7">Multi-pass membrane protein</topology>
    </subcellularLocation>
    <subcellularLocation>
        <location evidence="1">Membrane</location>
        <topology evidence="1">Multi-pass membrane protein</topology>
    </subcellularLocation>
</comment>
<keyword evidence="4 7" id="KW-0812">Transmembrane</keyword>
<keyword evidence="7" id="KW-0133">Cell shape</keyword>
<dbReference type="STRING" id="1183438.GKIL_2837"/>
<dbReference type="GO" id="GO:0009252">
    <property type="term" value="P:peptidoglycan biosynthetic process"/>
    <property type="evidence" value="ECO:0007669"/>
    <property type="project" value="UniProtKB-UniRule"/>
</dbReference>
<keyword evidence="11" id="KW-1185">Reference proteome</keyword>
<feature type="binding site" evidence="9">
    <location>
        <position position="250"/>
    </location>
    <ligand>
        <name>Mg(2+)</name>
        <dbReference type="ChEBI" id="CHEBI:18420"/>
    </ligand>
</feature>
<keyword evidence="7" id="KW-0997">Cell inner membrane</keyword>
<feature type="transmembrane region" description="Helical" evidence="7">
    <location>
        <begin position="36"/>
        <end position="57"/>
    </location>
</feature>
<keyword evidence="7 9" id="KW-0460">Magnesium</keyword>
<dbReference type="InterPro" id="IPR003524">
    <property type="entry name" value="PNAcMuramoyl-5peptid_Trfase"/>
</dbReference>
<protein>
    <recommendedName>
        <fullName evidence="7 8">Phospho-N-acetylmuramoyl-pentapeptide-transferase</fullName>
        <ecNumber evidence="7 8">2.7.8.13</ecNumber>
    </recommendedName>
    <alternativeName>
        <fullName evidence="7">UDP-MurNAc-pentapeptide phosphotransferase</fullName>
    </alternativeName>
</protein>
<keyword evidence="6 7" id="KW-0472">Membrane</keyword>
<keyword evidence="7 9" id="KW-0479">Metal-binding</keyword>
<dbReference type="InterPro" id="IPR018480">
    <property type="entry name" value="PNAcMuramoyl-5peptid_Trfase_CS"/>
</dbReference>
<dbReference type="EMBL" id="CP003587">
    <property type="protein sequence ID" value="AGY59083.1"/>
    <property type="molecule type" value="Genomic_DNA"/>
</dbReference>
<dbReference type="UniPathway" id="UPA00219"/>
<dbReference type="HOGENOM" id="CLU_023982_0_2_3"/>
<feature type="transmembrane region" description="Helical" evidence="7">
    <location>
        <begin position="222"/>
        <end position="239"/>
    </location>
</feature>
<dbReference type="GO" id="GO:0008963">
    <property type="term" value="F:phospho-N-acetylmuramoyl-pentapeptide-transferase activity"/>
    <property type="evidence" value="ECO:0007669"/>
    <property type="project" value="UniProtKB-UniRule"/>
</dbReference>
<dbReference type="GO" id="GO:0008360">
    <property type="term" value="P:regulation of cell shape"/>
    <property type="evidence" value="ECO:0007669"/>
    <property type="project" value="UniProtKB-KW"/>
</dbReference>
<evidence type="ECO:0000313" key="10">
    <source>
        <dbReference type="EMBL" id="AGY59083.1"/>
    </source>
</evidence>
<feature type="transmembrane region" description="Helical" evidence="7">
    <location>
        <begin position="246"/>
        <end position="266"/>
    </location>
</feature>
<dbReference type="CDD" id="cd06852">
    <property type="entry name" value="GT_MraY"/>
    <property type="match status" value="1"/>
</dbReference>
<organism evidence="10 11">
    <name type="scientific">Gloeobacter kilaueensis (strain ATCC BAA-2537 / CCAP 1431/1 / ULC 316 / JS1)</name>
    <dbReference type="NCBI Taxonomy" id="1183438"/>
    <lineage>
        <taxon>Bacteria</taxon>
        <taxon>Bacillati</taxon>
        <taxon>Cyanobacteriota</taxon>
        <taxon>Cyanophyceae</taxon>
        <taxon>Gloeobacterales</taxon>
        <taxon>Gloeobacteraceae</taxon>
        <taxon>Gloeobacter</taxon>
    </lineage>
</organism>
<sequence length="352" mass="36957">MELASRPSRPTSGWRSALMVGAVLIAVLAWRSPAQLAIFGSALIVAAGSGFAAVPLLRRWKARQFIREDGPQSHLKKVGTPTMGGIFFMPWALAVPLLFAGFDADLLAAVSLAGSYGLVGWLDDYQIIRQRSNKGITPRQKMALLIGAGLLFCLYAIVTGHSTAIRGLAELGWLFWPLALVALTGTANAVNITDGLDGLAGGTAAVAAVALGLIVLPAHPALAALCFALAGACLGFLVHNRHKARVFMGDTGALAIGGVLAAVAVLSGQLLALALVGGIFVIEAFSVIAQVSYYKATKGPDGKGKRLLRMAPLHHHLELGGLHETQVVNRFYLAAGLLALFACWMHSAWLRS</sequence>
<feature type="transmembrane region" description="Helical" evidence="7">
    <location>
        <begin position="272"/>
        <end position="296"/>
    </location>
</feature>
<keyword evidence="7" id="KW-0132">Cell division</keyword>
<evidence type="ECO:0000313" key="11">
    <source>
        <dbReference type="Proteomes" id="UP000017396"/>
    </source>
</evidence>
<keyword evidence="5 7" id="KW-1133">Transmembrane helix</keyword>
<dbReference type="OrthoDB" id="9805475at2"/>
<dbReference type="GO" id="GO:0051992">
    <property type="term" value="F:UDP-N-acetylmuramoyl-L-alanyl-D-glutamyl-meso-2,6-diaminopimelyl-D-alanyl-D-alanine:undecaprenyl-phosphate transferase activity"/>
    <property type="evidence" value="ECO:0007669"/>
    <property type="project" value="RHEA"/>
</dbReference>
<dbReference type="AlphaFoldDB" id="U5QJL8"/>
<feature type="binding site" evidence="9">
    <location>
        <position position="191"/>
    </location>
    <ligand>
        <name>Mg(2+)</name>
        <dbReference type="ChEBI" id="CHEBI:18420"/>
    </ligand>
</feature>
<evidence type="ECO:0000256" key="2">
    <source>
        <dbReference type="ARBA" id="ARBA00005583"/>
    </source>
</evidence>
<evidence type="ECO:0000256" key="4">
    <source>
        <dbReference type="ARBA" id="ARBA00022692"/>
    </source>
</evidence>
<dbReference type="PATRIC" id="fig|1183438.3.peg.2798"/>
<dbReference type="EC" id="2.7.8.13" evidence="7 8"/>
<dbReference type="GO" id="GO:0046872">
    <property type="term" value="F:metal ion binding"/>
    <property type="evidence" value="ECO:0007669"/>
    <property type="project" value="UniProtKB-KW"/>
</dbReference>
<evidence type="ECO:0000256" key="9">
    <source>
        <dbReference type="PIRSR" id="PIRSR600715-1"/>
    </source>
</evidence>
<proteinExistence type="inferred from homology"/>
<keyword evidence="3 7" id="KW-0808">Transferase</keyword>
<dbReference type="HAMAP" id="MF_00038">
    <property type="entry name" value="MraY"/>
    <property type="match status" value="1"/>
</dbReference>
<dbReference type="RefSeq" id="WP_023174302.1">
    <property type="nucleotide sequence ID" value="NC_022600.1"/>
</dbReference>
<keyword evidence="7" id="KW-0131">Cell cycle</keyword>
<dbReference type="GO" id="GO:0005886">
    <property type="term" value="C:plasma membrane"/>
    <property type="evidence" value="ECO:0007669"/>
    <property type="project" value="UniProtKB-SubCell"/>
</dbReference>
<comment type="cofactor">
    <cofactor evidence="7 9">
        <name>Mg(2+)</name>
        <dbReference type="ChEBI" id="CHEBI:18420"/>
    </cofactor>
</comment>
<dbReference type="PROSITE" id="PS01347">
    <property type="entry name" value="MRAY_1"/>
    <property type="match status" value="1"/>
</dbReference>
<dbReference type="InterPro" id="IPR000715">
    <property type="entry name" value="Glycosyl_transferase_4"/>
</dbReference>
<evidence type="ECO:0000256" key="6">
    <source>
        <dbReference type="ARBA" id="ARBA00023136"/>
    </source>
</evidence>